<organism evidence="2 3">
    <name type="scientific">Panagrellus redivivus</name>
    <name type="common">Microworm</name>
    <dbReference type="NCBI Taxonomy" id="6233"/>
    <lineage>
        <taxon>Eukaryota</taxon>
        <taxon>Metazoa</taxon>
        <taxon>Ecdysozoa</taxon>
        <taxon>Nematoda</taxon>
        <taxon>Chromadorea</taxon>
        <taxon>Rhabditida</taxon>
        <taxon>Tylenchina</taxon>
        <taxon>Panagrolaimomorpha</taxon>
        <taxon>Panagrolaimoidea</taxon>
        <taxon>Panagrolaimidae</taxon>
        <taxon>Panagrellus</taxon>
    </lineage>
</organism>
<sequence>MQNRSPGTSKCAVASPPAACKLPQNVVNSVAFRVQSAAKFRETRMYPLVPLRQLTINEDRITKSRAPPGGDVPNPPDHRHRPA</sequence>
<dbReference type="WBParaSite" id="Pan_g17459.t1">
    <property type="protein sequence ID" value="Pan_g17459.t1"/>
    <property type="gene ID" value="Pan_g17459"/>
</dbReference>
<keyword evidence="2" id="KW-1185">Reference proteome</keyword>
<protein>
    <submittedName>
        <fullName evidence="3">Uncharacterized protein</fullName>
    </submittedName>
</protein>
<dbReference type="Proteomes" id="UP000492821">
    <property type="component" value="Unassembled WGS sequence"/>
</dbReference>
<dbReference type="AlphaFoldDB" id="A0A7E4V7D7"/>
<evidence type="ECO:0000313" key="2">
    <source>
        <dbReference type="Proteomes" id="UP000492821"/>
    </source>
</evidence>
<evidence type="ECO:0000256" key="1">
    <source>
        <dbReference type="SAM" id="MobiDB-lite"/>
    </source>
</evidence>
<name>A0A7E4V7D7_PANRE</name>
<reference evidence="2" key="1">
    <citation type="journal article" date="2013" name="Genetics">
        <title>The draft genome and transcriptome of Panagrellus redivivus are shaped by the harsh demands of a free-living lifestyle.</title>
        <authorList>
            <person name="Srinivasan J."/>
            <person name="Dillman A.R."/>
            <person name="Macchietto M.G."/>
            <person name="Heikkinen L."/>
            <person name="Lakso M."/>
            <person name="Fracchia K.M."/>
            <person name="Antoshechkin I."/>
            <person name="Mortazavi A."/>
            <person name="Wong G."/>
            <person name="Sternberg P.W."/>
        </authorList>
    </citation>
    <scope>NUCLEOTIDE SEQUENCE [LARGE SCALE GENOMIC DNA]</scope>
    <source>
        <strain evidence="2">MT8872</strain>
    </source>
</reference>
<proteinExistence type="predicted"/>
<accession>A0A7E4V7D7</accession>
<evidence type="ECO:0000313" key="3">
    <source>
        <dbReference type="WBParaSite" id="Pan_g17459.t1"/>
    </source>
</evidence>
<feature type="region of interest" description="Disordered" evidence="1">
    <location>
        <begin position="58"/>
        <end position="83"/>
    </location>
</feature>
<reference evidence="3" key="2">
    <citation type="submission" date="2020-10" db="UniProtKB">
        <authorList>
            <consortium name="WormBaseParasite"/>
        </authorList>
    </citation>
    <scope>IDENTIFICATION</scope>
</reference>